<protein>
    <submittedName>
        <fullName evidence="1">Uncharacterized protein</fullName>
    </submittedName>
</protein>
<evidence type="ECO:0000313" key="1">
    <source>
        <dbReference type="EMBL" id="VDC94232.1"/>
    </source>
</evidence>
<name>A0A3P6ANM7_BRAOL</name>
<accession>A0A3P6ANM7</accession>
<reference evidence="1" key="1">
    <citation type="submission" date="2018-11" db="EMBL/GenBank/DDBJ databases">
        <authorList>
            <consortium name="Genoscope - CEA"/>
            <person name="William W."/>
        </authorList>
    </citation>
    <scope>NUCLEOTIDE SEQUENCE</scope>
</reference>
<dbReference type="AlphaFoldDB" id="A0A3P6ANM7"/>
<organism evidence="1">
    <name type="scientific">Brassica oleracea</name>
    <name type="common">Wild cabbage</name>
    <dbReference type="NCBI Taxonomy" id="3712"/>
    <lineage>
        <taxon>Eukaryota</taxon>
        <taxon>Viridiplantae</taxon>
        <taxon>Streptophyta</taxon>
        <taxon>Embryophyta</taxon>
        <taxon>Tracheophyta</taxon>
        <taxon>Spermatophyta</taxon>
        <taxon>Magnoliopsida</taxon>
        <taxon>eudicotyledons</taxon>
        <taxon>Gunneridae</taxon>
        <taxon>Pentapetalae</taxon>
        <taxon>rosids</taxon>
        <taxon>malvids</taxon>
        <taxon>Brassicales</taxon>
        <taxon>Brassicaceae</taxon>
        <taxon>Brassiceae</taxon>
        <taxon>Brassica</taxon>
    </lineage>
</organism>
<dbReference type="EMBL" id="LR031872">
    <property type="protein sequence ID" value="VDC94232.1"/>
    <property type="molecule type" value="Genomic_DNA"/>
</dbReference>
<gene>
    <name evidence="1" type="ORF">BOLC3T17574H</name>
</gene>
<sequence length="53" mass="5976">MVHEKQYSLEELQTMVDDMDYGLRSEPLVGGCFEYNVGMGLKSEDLCNEGEKG</sequence>
<proteinExistence type="predicted"/>